<evidence type="ECO:0000313" key="4">
    <source>
        <dbReference type="EMBL" id="SMP06560.1"/>
    </source>
</evidence>
<gene>
    <name evidence="4" type="ORF">SAMN06265374_0794</name>
</gene>
<organism evidence="4 5">
    <name type="scientific">Roseibium denhamense</name>
    <dbReference type="NCBI Taxonomy" id="76305"/>
    <lineage>
        <taxon>Bacteria</taxon>
        <taxon>Pseudomonadati</taxon>
        <taxon>Pseudomonadota</taxon>
        <taxon>Alphaproteobacteria</taxon>
        <taxon>Hyphomicrobiales</taxon>
        <taxon>Stappiaceae</taxon>
        <taxon>Roseibium</taxon>
    </lineage>
</organism>
<dbReference type="InterPro" id="IPR042183">
    <property type="entry name" value="MmgE/PrpD_sf_1"/>
</dbReference>
<name>A0ABY1NCP9_9HYPH</name>
<dbReference type="InterPro" id="IPR005656">
    <property type="entry name" value="MmgE_PrpD"/>
</dbReference>
<comment type="similarity">
    <text evidence="1">Belongs to the PrpD family.</text>
</comment>
<dbReference type="InterPro" id="IPR045336">
    <property type="entry name" value="MmgE_PrpD_N"/>
</dbReference>
<dbReference type="InterPro" id="IPR036148">
    <property type="entry name" value="MmgE/PrpD_sf"/>
</dbReference>
<reference evidence="4 5" key="1">
    <citation type="submission" date="2017-05" db="EMBL/GenBank/DDBJ databases">
        <authorList>
            <person name="Varghese N."/>
            <person name="Submissions S."/>
        </authorList>
    </citation>
    <scope>NUCLEOTIDE SEQUENCE [LARGE SCALE GENOMIC DNA]</scope>
    <source>
        <strain evidence="4 5">DSM 15949</strain>
    </source>
</reference>
<evidence type="ECO:0000259" key="3">
    <source>
        <dbReference type="Pfam" id="PF19305"/>
    </source>
</evidence>
<dbReference type="InterPro" id="IPR042188">
    <property type="entry name" value="MmgE/PrpD_sf_2"/>
</dbReference>
<dbReference type="InterPro" id="IPR045337">
    <property type="entry name" value="MmgE_PrpD_C"/>
</dbReference>
<dbReference type="Gene3D" id="1.10.4100.10">
    <property type="entry name" value="2-methylcitrate dehydratase PrpD"/>
    <property type="match status" value="1"/>
</dbReference>
<dbReference type="Proteomes" id="UP001157914">
    <property type="component" value="Unassembled WGS sequence"/>
</dbReference>
<sequence length="464" mass="49306">MSASSLISAHSLGEFAEAASALPPITHQAARESAQLAVADTIACIIAAVDDPATSIVRETAVNTGMGRCSAIATSAPLSTEAAAMLNGTAAHALDFDDNYLPAVTHASAVLVPTLLALGEECQVAGTDLIDAYIVGLEIQAWLGAQMSPDHYVAGWHATSTIGTIGAAAAAARLLRLPDGQFRNSISIACSLAGGSKVQMGTMTKPLHAGLAARSGVLASKLALAGMEANSEPMSGEWGFVAMHHGRRETARTNRTDFSVVTDGLAQKRFPCCASAHRSLDAIVQLRSEHGFGPEDIEAIETTIPSSNFRNLRFNQPRNEKEARFSMTYCAALAAIQGHLSLSDFEPDAVNRAPVRELMSKVTMKDAGPESDEGTGIWDFPAHTRIRLRDGSDFELSIEQPVGTKFSPLSLKDNERKFEDCVGQKLSGESKEHLKSVIKNIENRQLNELTGLLRKASASELESV</sequence>
<proteinExistence type="inferred from homology"/>
<comment type="caution">
    <text evidence="4">The sequence shown here is derived from an EMBL/GenBank/DDBJ whole genome shotgun (WGS) entry which is preliminary data.</text>
</comment>
<accession>A0ABY1NCP9</accession>
<evidence type="ECO:0000256" key="1">
    <source>
        <dbReference type="ARBA" id="ARBA00006174"/>
    </source>
</evidence>
<dbReference type="Pfam" id="PF19305">
    <property type="entry name" value="MmgE_PrpD_C"/>
    <property type="match status" value="1"/>
</dbReference>
<dbReference type="EMBL" id="FXTT01000001">
    <property type="protein sequence ID" value="SMP06560.1"/>
    <property type="molecule type" value="Genomic_DNA"/>
</dbReference>
<dbReference type="RefSeq" id="WP_196220597.1">
    <property type="nucleotide sequence ID" value="NZ_BAAAEA010000001.1"/>
</dbReference>
<dbReference type="Pfam" id="PF03972">
    <property type="entry name" value="MmgE_PrpD_N"/>
    <property type="match status" value="1"/>
</dbReference>
<feature type="domain" description="MmgE/PrpD C-terminal" evidence="3">
    <location>
        <begin position="270"/>
        <end position="442"/>
    </location>
</feature>
<feature type="domain" description="MmgE/PrpD N-terminal" evidence="2">
    <location>
        <begin position="28"/>
        <end position="249"/>
    </location>
</feature>
<dbReference type="PANTHER" id="PTHR16943:SF8">
    <property type="entry name" value="2-METHYLCITRATE DEHYDRATASE"/>
    <property type="match status" value="1"/>
</dbReference>
<evidence type="ECO:0000313" key="5">
    <source>
        <dbReference type="Proteomes" id="UP001157914"/>
    </source>
</evidence>
<protein>
    <submittedName>
        <fullName evidence="4">2-methylcitrate dehydratase PrpD</fullName>
    </submittedName>
</protein>
<dbReference type="SUPFAM" id="SSF103378">
    <property type="entry name" value="2-methylcitrate dehydratase PrpD"/>
    <property type="match status" value="1"/>
</dbReference>
<dbReference type="Gene3D" id="3.30.1330.120">
    <property type="entry name" value="2-methylcitrate dehydratase PrpD"/>
    <property type="match status" value="1"/>
</dbReference>
<evidence type="ECO:0000259" key="2">
    <source>
        <dbReference type="Pfam" id="PF03972"/>
    </source>
</evidence>
<dbReference type="PANTHER" id="PTHR16943">
    <property type="entry name" value="2-METHYLCITRATE DEHYDRATASE-RELATED"/>
    <property type="match status" value="1"/>
</dbReference>
<keyword evidence="5" id="KW-1185">Reference proteome</keyword>